<dbReference type="InterPro" id="IPR051922">
    <property type="entry name" value="Bact_Sporulation_Assoc"/>
</dbReference>
<organism evidence="1 2">
    <name type="scientific">Desulfosporosinus lacus DSM 15449</name>
    <dbReference type="NCBI Taxonomy" id="1121420"/>
    <lineage>
        <taxon>Bacteria</taxon>
        <taxon>Bacillati</taxon>
        <taxon>Bacillota</taxon>
        <taxon>Clostridia</taxon>
        <taxon>Eubacteriales</taxon>
        <taxon>Desulfitobacteriaceae</taxon>
        <taxon>Desulfosporosinus</taxon>
    </lineage>
</organism>
<proteinExistence type="predicted"/>
<sequence length="545" mass="57220">MIKKKRTQKVLSILMMAFLLIGMLPGMLLAATESGTDSSGENYTTLRGLTFVSEEESSVVIGEPTDVEFKLNRIPTSKLFTGSVNATLTDPEGNVTYYSVSGGGGYYNLSDLTLYKPGDYTLKVSAVSPNKGSATGTIKVVDAVVTAEGSLVVNAENSLSVKLTDSEGNVLDQRSVTVDGTAVDASPATQSYTTLSDGTFLLNITPEKAGNVDIIFGGKIISSISVAPAFEAGSRIGSNAPDNVALSVEIAKQGWTSASNVILARDDQFSDSLAAAPLSKKLDAPILMTGSSTLDDRTLAGLRELGARNIYIVGGTVAIAQGIEDSLSKDYTVTRIAGLQGYDTAALISAQVGIDSTRTVYLANGSAIPDAIAISAFAGAQGNPILLTDKDVLPPSTLQALTNLNATNVVLLGGTAVISNAVENQLSSGFLVKRWGGHDRYDTQSIIFQNLLNKETPQSPLYFTSGLVRQDDVSWGKPYADALLTAALAAKNGGIVAMTEPNTIPSGLNFFLLFNKGYIPKSVVVGNNSGVSYNVEQQLQQMLNH</sequence>
<dbReference type="Proteomes" id="UP000183954">
    <property type="component" value="Unassembled WGS sequence"/>
</dbReference>
<protein>
    <submittedName>
        <fullName evidence="1">Putative cell wall-binding protein</fullName>
    </submittedName>
</protein>
<reference evidence="2" key="1">
    <citation type="submission" date="2016-11" db="EMBL/GenBank/DDBJ databases">
        <authorList>
            <person name="Varghese N."/>
            <person name="Submissions S."/>
        </authorList>
    </citation>
    <scope>NUCLEOTIDE SEQUENCE [LARGE SCALE GENOMIC DNA]</scope>
    <source>
        <strain evidence="2">DSM 15449</strain>
    </source>
</reference>
<dbReference type="EMBL" id="FQXJ01000003">
    <property type="protein sequence ID" value="SHH32800.1"/>
    <property type="molecule type" value="Genomic_DNA"/>
</dbReference>
<dbReference type="InterPro" id="IPR007253">
    <property type="entry name" value="Cell_wall-bd_2"/>
</dbReference>
<dbReference type="Gene3D" id="3.40.50.12090">
    <property type="match status" value="2"/>
</dbReference>
<dbReference type="RefSeq" id="WP_073027927.1">
    <property type="nucleotide sequence ID" value="NZ_FQXJ01000003.1"/>
</dbReference>
<dbReference type="Pfam" id="PF04122">
    <property type="entry name" value="CW_binding_2"/>
    <property type="match status" value="3"/>
</dbReference>
<dbReference type="SUPFAM" id="SSF117074">
    <property type="entry name" value="Hypothetical protein PA1324"/>
    <property type="match status" value="1"/>
</dbReference>
<gene>
    <name evidence="1" type="ORF">SAMN02746098_00731</name>
</gene>
<dbReference type="AlphaFoldDB" id="A0A1M5S2X9"/>
<dbReference type="STRING" id="1121420.SAMN02746098_00731"/>
<dbReference type="OrthoDB" id="9813450at2"/>
<evidence type="ECO:0000313" key="1">
    <source>
        <dbReference type="EMBL" id="SHH32800.1"/>
    </source>
</evidence>
<dbReference type="PANTHER" id="PTHR30032:SF8">
    <property type="entry name" value="GERMINATION-SPECIFIC N-ACETYLMURAMOYL-L-ALANINE AMIDASE"/>
    <property type="match status" value="1"/>
</dbReference>
<name>A0A1M5S2X9_9FIRM</name>
<dbReference type="PANTHER" id="PTHR30032">
    <property type="entry name" value="N-ACETYLMURAMOYL-L-ALANINE AMIDASE-RELATED"/>
    <property type="match status" value="1"/>
</dbReference>
<evidence type="ECO:0000313" key="2">
    <source>
        <dbReference type="Proteomes" id="UP000183954"/>
    </source>
</evidence>
<keyword evidence="2" id="KW-1185">Reference proteome</keyword>
<accession>A0A1M5S2X9</accession>